<proteinExistence type="predicted"/>
<dbReference type="CDD" id="cd01635">
    <property type="entry name" value="Glycosyltransferase_GTB-type"/>
    <property type="match status" value="1"/>
</dbReference>
<dbReference type="InterPro" id="IPR051939">
    <property type="entry name" value="Glycosyltr_41/O-GlcNAc_trsf"/>
</dbReference>
<name>A0ABR8BK67_9NOSO</name>
<keyword evidence="4" id="KW-0677">Repeat</keyword>
<sequence>MVSVVCADLEIPYRNFHILKVKDIFSTDKNQIDVEKNRDQLQNNSYLTQDEPLVSICIPTYNGEAFIEMALQSIESQSYNNIEIIISDDDSTDEIIRKINHFLGNTKRTINVLTHERYGLANNWNFCISQAQGKYIKFLFQDDILEPDAIKKMVALAEEDEEIGLVFSPRKLFSNSKDANYSPRYLENHEAKDVHKYWSNLKTVQPGEELLQDPNIFDNPINKIGEPSTVLIKKEVFDKVGLFNTELCQLVDLEMWLRIMSQYKIGFINQVLSHFHIHPQQQTRRNIALKDAILLDYQKLFQYIADDGRYPDMTRQMAAVRYAIFSNDHTELNRLRKQTAEQWFSIPDEKLAEMYEGLLGKTHKILLSSNINDRNLDNKTLFNQIIIAQQPQSTKTIQHLLVAMLSSDFNQLLTNFSQIPKWLLCDYLEFLLSSRGYFEILGNSQKYYEYTEKCVNLLHKYIFQELDYSSSYEILDYFTQFAFFVNIYFNENNLKEIYVKRAEIIECCLKLNGHEIDYKFADRPTNRKKIRLGILAADFTPSAETFAYLPVYEYINRDFEVILYSLTERGHKLEQYCQLSANLFKVLPQQLSAQVDIIRNDDLDILFIATNVTVVTNQICLLAIHRLARIQVTSGGSVVTTGIRNMDYYISGTLTDPSPTAQDHYQEKLIKLEGTAHCFSYGTEEGKSTTPLERNSLGIAEDAVVFISGANYFKMIPELLESWAKIIARVPNSVLLLLPFGPNWSKNYQKTEFINHLNSIFYKYGLTTERLIVLDPQPVPDREDMKEYYKIADIYLDSYPFAGTTSLIEPLQVNLPVIARQGNYFRSAMGAAIIQTLNVPGLVATSDESYIELAVTLGNNSALRQQKSAEIKERMQGNPSFLDSRAYSAKMGSLFQELVSDYIADTLSQNLRLKDINLIVFPDWSQPEELIASELEQVIKTVATNPDSEKTTLLININNIAVDDVEMLLSAVAMNLLMQEDVDVTEGLDISLVESLSDIQWKALLPRIHARIVLGHENQDAVIKAKAEKLLSCELADFSQVREEEFLVSESKII</sequence>
<comment type="pathway">
    <text evidence="1">Protein modification; protein glycosylation.</text>
</comment>
<evidence type="ECO:0000256" key="5">
    <source>
        <dbReference type="ARBA" id="ARBA00022803"/>
    </source>
</evidence>
<dbReference type="Pfam" id="PF00535">
    <property type="entry name" value="Glycos_transf_2"/>
    <property type="match status" value="1"/>
</dbReference>
<feature type="domain" description="Glycosyltransferase 2-like" evidence="6">
    <location>
        <begin position="55"/>
        <end position="185"/>
    </location>
</feature>
<dbReference type="InterPro" id="IPR029044">
    <property type="entry name" value="Nucleotide-diphossugar_trans"/>
</dbReference>
<organism evidence="8 9">
    <name type="scientific">Nostoc parmelioides FACHB-3921</name>
    <dbReference type="NCBI Taxonomy" id="2692909"/>
    <lineage>
        <taxon>Bacteria</taxon>
        <taxon>Bacillati</taxon>
        <taxon>Cyanobacteriota</taxon>
        <taxon>Cyanophyceae</taxon>
        <taxon>Nostocales</taxon>
        <taxon>Nostocaceae</taxon>
        <taxon>Nostoc</taxon>
    </lineage>
</organism>
<dbReference type="Pfam" id="PF13844">
    <property type="entry name" value="Glyco_transf_41"/>
    <property type="match status" value="1"/>
</dbReference>
<keyword evidence="2" id="KW-0328">Glycosyltransferase</keyword>
<comment type="caution">
    <text evidence="8">The sequence shown here is derived from an EMBL/GenBank/DDBJ whole genome shotgun (WGS) entry which is preliminary data.</text>
</comment>
<keyword evidence="5" id="KW-0802">TPR repeat</keyword>
<reference evidence="8 9" key="1">
    <citation type="journal article" date="2020" name="ISME J.">
        <title>Comparative genomics reveals insights into cyanobacterial evolution and habitat adaptation.</title>
        <authorList>
            <person name="Chen M.Y."/>
            <person name="Teng W.K."/>
            <person name="Zhao L."/>
            <person name="Hu C.X."/>
            <person name="Zhou Y.K."/>
            <person name="Han B.P."/>
            <person name="Song L.R."/>
            <person name="Shu W.S."/>
        </authorList>
    </citation>
    <scope>NUCLEOTIDE SEQUENCE [LARGE SCALE GENOMIC DNA]</scope>
    <source>
        <strain evidence="8 9">FACHB-3921</strain>
    </source>
</reference>
<evidence type="ECO:0000259" key="6">
    <source>
        <dbReference type="Pfam" id="PF00535"/>
    </source>
</evidence>
<dbReference type="InterPro" id="IPR029489">
    <property type="entry name" value="OGT/SEC/SPY_C"/>
</dbReference>
<dbReference type="EMBL" id="JACJQL010000027">
    <property type="protein sequence ID" value="MBD2253136.1"/>
    <property type="molecule type" value="Genomic_DNA"/>
</dbReference>
<dbReference type="SUPFAM" id="SSF53448">
    <property type="entry name" value="Nucleotide-diphospho-sugar transferases"/>
    <property type="match status" value="1"/>
</dbReference>
<dbReference type="Gene3D" id="3.40.50.11380">
    <property type="match status" value="1"/>
</dbReference>
<evidence type="ECO:0000313" key="9">
    <source>
        <dbReference type="Proteomes" id="UP000621307"/>
    </source>
</evidence>
<evidence type="ECO:0000313" key="8">
    <source>
        <dbReference type="EMBL" id="MBD2253136.1"/>
    </source>
</evidence>
<evidence type="ECO:0000259" key="7">
    <source>
        <dbReference type="Pfam" id="PF13844"/>
    </source>
</evidence>
<evidence type="ECO:0000256" key="1">
    <source>
        <dbReference type="ARBA" id="ARBA00004922"/>
    </source>
</evidence>
<dbReference type="Proteomes" id="UP000621307">
    <property type="component" value="Unassembled WGS sequence"/>
</dbReference>
<keyword evidence="3" id="KW-0808">Transferase</keyword>
<protein>
    <submittedName>
        <fullName evidence="8">Glycosyltransferase</fullName>
    </submittedName>
</protein>
<dbReference type="InterPro" id="IPR001173">
    <property type="entry name" value="Glyco_trans_2-like"/>
</dbReference>
<feature type="domain" description="O-GlcNAc transferase C-terminal" evidence="7">
    <location>
        <begin position="689"/>
        <end position="891"/>
    </location>
</feature>
<evidence type="ECO:0000256" key="2">
    <source>
        <dbReference type="ARBA" id="ARBA00022676"/>
    </source>
</evidence>
<accession>A0ABR8BK67</accession>
<evidence type="ECO:0000256" key="4">
    <source>
        <dbReference type="ARBA" id="ARBA00022737"/>
    </source>
</evidence>
<gene>
    <name evidence="8" type="ORF">H6G14_17780</name>
</gene>
<dbReference type="PANTHER" id="PTHR44835">
    <property type="entry name" value="UDP-N-ACETYLGLUCOSAMINE--PEPTIDE N-ACETYLGLUCOSAMINYLTRANSFERASE SPINDLY-RELATED"/>
    <property type="match status" value="1"/>
</dbReference>
<dbReference type="Gene3D" id="3.40.50.2000">
    <property type="entry name" value="Glycogen Phosphorylase B"/>
    <property type="match status" value="1"/>
</dbReference>
<evidence type="ECO:0000256" key="3">
    <source>
        <dbReference type="ARBA" id="ARBA00022679"/>
    </source>
</evidence>
<dbReference type="Gene3D" id="3.90.550.10">
    <property type="entry name" value="Spore Coat Polysaccharide Biosynthesis Protein SpsA, Chain A"/>
    <property type="match status" value="1"/>
</dbReference>
<keyword evidence="9" id="KW-1185">Reference proteome</keyword>
<dbReference type="PANTHER" id="PTHR44835:SF1">
    <property type="entry name" value="PROTEIN O-GLCNAC TRANSFERASE"/>
    <property type="match status" value="1"/>
</dbReference>
<dbReference type="SUPFAM" id="SSF53756">
    <property type="entry name" value="UDP-Glycosyltransferase/glycogen phosphorylase"/>
    <property type="match status" value="1"/>
</dbReference>